<organism evidence="2 3">
    <name type="scientific">Clostridium novyi A str. 4570</name>
    <dbReference type="NCBI Taxonomy" id="1444290"/>
    <lineage>
        <taxon>Bacteria</taxon>
        <taxon>Bacillati</taxon>
        <taxon>Bacillota</taxon>
        <taxon>Clostridia</taxon>
        <taxon>Eubacteriales</taxon>
        <taxon>Clostridiaceae</taxon>
        <taxon>Clostridium</taxon>
    </lineage>
</organism>
<name>A0AA89CUT5_CLONO</name>
<dbReference type="RefSeq" id="WP_039248327.1">
    <property type="nucleotide sequence ID" value="NZ_JDRX01000002.1"/>
</dbReference>
<dbReference type="EMBL" id="JDRX01000002">
    <property type="protein sequence ID" value="KGN03274.1"/>
    <property type="molecule type" value="Genomic_DNA"/>
</dbReference>
<protein>
    <recommendedName>
        <fullName evidence="4">DUF2225 domain-containing protein</fullName>
    </recommendedName>
</protein>
<accession>A0AA89CUT5</accession>
<sequence length="286" mass="34003">MKNIFAGLDKLGFDDINDVDLYRTKNKIEQENDDNIEDNTPKEIHHLYDKKISCPVCDNEFTVKAIKTSSYKMKSRDSDFFIRYELINPYFYDVWLCNSCGYAAMKSDFLKIRSYQKDDVLNNISSRWKGREYPVPYDIDIAIERYKLSLLNYFYMDARDSQKAMNCLKLSWMYRLKEDEENEQLYLKEALEGFKEAYFNEDFPIFGMKRFTVMYLIGELNRRVKNYKDALLWFGNVITAQAADRKIKDLARDQKDLIKPPNQLHKPDTTDSKPKKKKGFFSSLFE</sequence>
<gene>
    <name evidence="2" type="ORF">Z969_01380</name>
</gene>
<dbReference type="Proteomes" id="UP000030016">
    <property type="component" value="Unassembled WGS sequence"/>
</dbReference>
<evidence type="ECO:0000313" key="3">
    <source>
        <dbReference type="Proteomes" id="UP000030016"/>
    </source>
</evidence>
<dbReference type="Pfam" id="PF09986">
    <property type="entry name" value="DUF2225"/>
    <property type="match status" value="1"/>
</dbReference>
<dbReference type="InterPro" id="IPR018708">
    <property type="entry name" value="DUF2225"/>
</dbReference>
<comment type="caution">
    <text evidence="2">The sequence shown here is derived from an EMBL/GenBank/DDBJ whole genome shotgun (WGS) entry which is preliminary data.</text>
</comment>
<proteinExistence type="predicted"/>
<feature type="region of interest" description="Disordered" evidence="1">
    <location>
        <begin position="253"/>
        <end position="286"/>
    </location>
</feature>
<reference evidence="2 3" key="1">
    <citation type="submission" date="2014-01" db="EMBL/GenBank/DDBJ databases">
        <title>Plasmidome dynamics in the species complex Clostridium novyi sensu lato converts strains of independent lineages into distinctly different pathogens.</title>
        <authorList>
            <person name="Skarin H."/>
            <person name="Segerman B."/>
        </authorList>
    </citation>
    <scope>NUCLEOTIDE SEQUENCE [LARGE SCALE GENOMIC DNA]</scope>
    <source>
        <strain evidence="2 3">4570</strain>
    </source>
</reference>
<evidence type="ECO:0000313" key="2">
    <source>
        <dbReference type="EMBL" id="KGN03274.1"/>
    </source>
</evidence>
<evidence type="ECO:0008006" key="4">
    <source>
        <dbReference type="Google" id="ProtNLM"/>
    </source>
</evidence>
<dbReference type="AlphaFoldDB" id="A0AA89CUT5"/>
<evidence type="ECO:0000256" key="1">
    <source>
        <dbReference type="SAM" id="MobiDB-lite"/>
    </source>
</evidence>